<dbReference type="GO" id="GO:0004252">
    <property type="term" value="F:serine-type endopeptidase activity"/>
    <property type="evidence" value="ECO:0007669"/>
    <property type="project" value="InterPro"/>
</dbReference>
<protein>
    <recommendedName>
        <fullName evidence="1">Peptidase S9A N-terminal domain-containing protein</fullName>
    </recommendedName>
</protein>
<dbReference type="AlphaFoldDB" id="A0A5J4KNP5"/>
<reference evidence="2 3" key="1">
    <citation type="submission" date="2019-10" db="EMBL/GenBank/DDBJ databases">
        <title>Dictyobacter vulcani sp. nov., within the class Ktedonobacteria, isolated from soil of volcanic Mt. Zao.</title>
        <authorList>
            <person name="Zheng Y."/>
            <person name="Wang C.M."/>
            <person name="Sakai Y."/>
            <person name="Abe K."/>
            <person name="Yokota A."/>
            <person name="Yabe S."/>
        </authorList>
    </citation>
    <scope>NUCLEOTIDE SEQUENCE [LARGE SCALE GENOMIC DNA]</scope>
    <source>
        <strain evidence="2 3">W12</strain>
    </source>
</reference>
<proteinExistence type="predicted"/>
<dbReference type="Pfam" id="PF02897">
    <property type="entry name" value="Peptidase_S9_N"/>
    <property type="match status" value="1"/>
</dbReference>
<dbReference type="SUPFAM" id="SSF50993">
    <property type="entry name" value="Peptidase/esterase 'gauge' domain"/>
    <property type="match status" value="1"/>
</dbReference>
<dbReference type="PANTHER" id="PTHR42881">
    <property type="entry name" value="PROLYL ENDOPEPTIDASE"/>
    <property type="match status" value="1"/>
</dbReference>
<comment type="caution">
    <text evidence="2">The sequence shown here is derived from an EMBL/GenBank/DDBJ whole genome shotgun (WGS) entry which is preliminary data.</text>
</comment>
<evidence type="ECO:0000313" key="2">
    <source>
        <dbReference type="EMBL" id="GER87961.1"/>
    </source>
</evidence>
<evidence type="ECO:0000313" key="3">
    <source>
        <dbReference type="Proteomes" id="UP000326912"/>
    </source>
</evidence>
<dbReference type="Gene3D" id="3.40.50.1820">
    <property type="entry name" value="alpha/beta hydrolase"/>
    <property type="match status" value="1"/>
</dbReference>
<gene>
    <name evidence="2" type="ORF">KDW_21230</name>
</gene>
<keyword evidence="3" id="KW-1185">Reference proteome</keyword>
<dbReference type="GO" id="GO:0005829">
    <property type="term" value="C:cytosol"/>
    <property type="evidence" value="ECO:0007669"/>
    <property type="project" value="TreeGrafter"/>
</dbReference>
<dbReference type="Proteomes" id="UP000326912">
    <property type="component" value="Unassembled WGS sequence"/>
</dbReference>
<dbReference type="InterPro" id="IPR023302">
    <property type="entry name" value="Pept_S9A_N"/>
</dbReference>
<organism evidence="2 3">
    <name type="scientific">Dictyobacter vulcani</name>
    <dbReference type="NCBI Taxonomy" id="2607529"/>
    <lineage>
        <taxon>Bacteria</taxon>
        <taxon>Bacillati</taxon>
        <taxon>Chloroflexota</taxon>
        <taxon>Ktedonobacteria</taxon>
        <taxon>Ktedonobacterales</taxon>
        <taxon>Dictyobacteraceae</taxon>
        <taxon>Dictyobacter</taxon>
    </lineage>
</organism>
<evidence type="ECO:0000259" key="1">
    <source>
        <dbReference type="Pfam" id="PF02897"/>
    </source>
</evidence>
<dbReference type="EMBL" id="BKZW01000001">
    <property type="protein sequence ID" value="GER87961.1"/>
    <property type="molecule type" value="Genomic_DNA"/>
</dbReference>
<name>A0A5J4KNP5_9CHLR</name>
<dbReference type="InterPro" id="IPR029058">
    <property type="entry name" value="AB_hydrolase_fold"/>
</dbReference>
<feature type="domain" description="Peptidase S9A N-terminal" evidence="1">
    <location>
        <begin position="5"/>
        <end position="78"/>
    </location>
</feature>
<accession>A0A5J4KNP5</accession>
<dbReference type="PANTHER" id="PTHR42881:SF2">
    <property type="entry name" value="PROLYL ENDOPEPTIDASE"/>
    <property type="match status" value="1"/>
</dbReference>
<dbReference type="InterPro" id="IPR051167">
    <property type="entry name" value="Prolyl_oligopep/macrocyclase"/>
</dbReference>
<dbReference type="GO" id="GO:0070012">
    <property type="term" value="F:oligopeptidase activity"/>
    <property type="evidence" value="ECO:0007669"/>
    <property type="project" value="TreeGrafter"/>
</dbReference>
<sequence length="115" mass="13529">MVELPVTRRDTTVENYHGTQVADPYRWLEDEKSAETQSWVEAQHALARAHLDQLPMLGSIKERYTELYNYPKFSAPINMETAIISPKIPGCKIRQWCINKPVWTVRRAWCWTPIR</sequence>